<comment type="similarity">
    <text evidence="1 3">Belongs to the pseudouridine synthase RsuA family.</text>
</comment>
<dbReference type="InterPro" id="IPR050343">
    <property type="entry name" value="RsuA_PseudoU_synthase"/>
</dbReference>
<dbReference type="PANTHER" id="PTHR47683">
    <property type="entry name" value="PSEUDOURIDINE SYNTHASE FAMILY PROTEIN-RELATED"/>
    <property type="match status" value="1"/>
</dbReference>
<proteinExistence type="inferred from homology"/>
<reference evidence="5 6" key="1">
    <citation type="submission" date="2019-08" db="EMBL/GenBank/DDBJ databases">
        <title>Microbe sample from Colwellia echini.</title>
        <authorList>
            <person name="Christiansen L."/>
            <person name="Pathiraja D."/>
            <person name="Schultz-Johansen M."/>
            <person name="Choi I.-G."/>
            <person name="Stougaard P."/>
        </authorList>
    </citation>
    <scope>NUCLEOTIDE SEQUENCE [LARGE SCALE GENOMIC DNA]</scope>
    <source>
        <strain evidence="5 6">A3</strain>
    </source>
</reference>
<dbReference type="PANTHER" id="PTHR47683:SF2">
    <property type="entry name" value="RNA-BINDING S4 DOMAIN-CONTAINING PROTEIN"/>
    <property type="match status" value="1"/>
</dbReference>
<dbReference type="Gene3D" id="3.30.70.580">
    <property type="entry name" value="Pseudouridine synthase I, catalytic domain, N-terminal subdomain"/>
    <property type="match status" value="1"/>
</dbReference>
<evidence type="ECO:0000313" key="6">
    <source>
        <dbReference type="Proteomes" id="UP000815846"/>
    </source>
</evidence>
<gene>
    <name evidence="5" type="ORF">CWS31_001800</name>
</gene>
<evidence type="ECO:0000259" key="4">
    <source>
        <dbReference type="Pfam" id="PF00849"/>
    </source>
</evidence>
<evidence type="ECO:0000256" key="1">
    <source>
        <dbReference type="ARBA" id="ARBA00008348"/>
    </source>
</evidence>
<dbReference type="EMBL" id="PJAI02000001">
    <property type="protein sequence ID" value="TYK67281.1"/>
    <property type="molecule type" value="Genomic_DNA"/>
</dbReference>
<feature type="domain" description="Pseudouridine synthase RsuA/RluA-like" evidence="4">
    <location>
        <begin position="39"/>
        <end position="184"/>
    </location>
</feature>
<dbReference type="InterPro" id="IPR020103">
    <property type="entry name" value="PsdUridine_synth_cat_dom_sf"/>
</dbReference>
<dbReference type="InterPro" id="IPR000748">
    <property type="entry name" value="PsdUridine_synth_RsuA/RluB/E/F"/>
</dbReference>
<dbReference type="RefSeq" id="WP_101343392.1">
    <property type="nucleotide sequence ID" value="NZ_PJAI02000001.1"/>
</dbReference>
<dbReference type="SUPFAM" id="SSF55120">
    <property type="entry name" value="Pseudouridine synthase"/>
    <property type="match status" value="1"/>
</dbReference>
<evidence type="ECO:0000256" key="3">
    <source>
        <dbReference type="RuleBase" id="RU003887"/>
    </source>
</evidence>
<dbReference type="InterPro" id="IPR018496">
    <property type="entry name" value="PsdUridine_synth_RsuA/RluB_CS"/>
</dbReference>
<dbReference type="InterPro" id="IPR020094">
    <property type="entry name" value="TruA/RsuA/RluB/E/F_N"/>
</dbReference>
<accession>A0ABY3N1A5</accession>
<keyword evidence="6" id="KW-1185">Reference proteome</keyword>
<dbReference type="Proteomes" id="UP000815846">
    <property type="component" value="Unassembled WGS sequence"/>
</dbReference>
<dbReference type="EC" id="5.4.99.-" evidence="3"/>
<dbReference type="NCBIfam" id="TIGR00093">
    <property type="entry name" value="pseudouridine synthase"/>
    <property type="match status" value="1"/>
</dbReference>
<dbReference type="InterPro" id="IPR042092">
    <property type="entry name" value="PsdUridine_s_RsuA/RluB/E/F_cat"/>
</dbReference>
<dbReference type="Pfam" id="PF00849">
    <property type="entry name" value="PseudoU_synth_2"/>
    <property type="match status" value="1"/>
</dbReference>
<keyword evidence="2 3" id="KW-0413">Isomerase</keyword>
<organism evidence="5 6">
    <name type="scientific">Colwellia echini</name>
    <dbReference type="NCBI Taxonomy" id="1982103"/>
    <lineage>
        <taxon>Bacteria</taxon>
        <taxon>Pseudomonadati</taxon>
        <taxon>Pseudomonadota</taxon>
        <taxon>Gammaproteobacteria</taxon>
        <taxon>Alteromonadales</taxon>
        <taxon>Colwelliaceae</taxon>
        <taxon>Colwellia</taxon>
    </lineage>
</organism>
<comment type="caution">
    <text evidence="5">The sequence shown here is derived from an EMBL/GenBank/DDBJ whole genome shotgun (WGS) entry which is preliminary data.</text>
</comment>
<evidence type="ECO:0000313" key="5">
    <source>
        <dbReference type="EMBL" id="TYK67281.1"/>
    </source>
</evidence>
<dbReference type="InterPro" id="IPR006145">
    <property type="entry name" value="PsdUridine_synth_RsuA/RluA"/>
</dbReference>
<protein>
    <recommendedName>
        <fullName evidence="3">Pseudouridine synthase</fullName>
        <ecNumber evidence="3">5.4.99.-</ecNumber>
    </recommendedName>
</protein>
<name>A0ABY3N1A5_9GAMM</name>
<dbReference type="PROSITE" id="PS01149">
    <property type="entry name" value="PSI_RSU"/>
    <property type="match status" value="1"/>
</dbReference>
<dbReference type="Gene3D" id="3.30.70.1560">
    <property type="entry name" value="Alpha-L RNA-binding motif"/>
    <property type="match status" value="1"/>
</dbReference>
<evidence type="ECO:0000256" key="2">
    <source>
        <dbReference type="ARBA" id="ARBA00023235"/>
    </source>
</evidence>
<sequence length="222" mass="24972">MIIAKQNNNAVTEQGDFTQTELTKVVKPNQNHQHFKIFKPYGFLSQFVPETRKKKHLLGELFDFPDKTMAIGRLDHDSEGLLLLTTDGMMSYEVRSKGIEKEYYVQVDGDITNEAILRLQSGVEITIKGTKYLTLPCKAFKLNGEPALPMRGRKIRDPKHGPTSWISITICEGKNRQIRKMTAAVGFATLRLVRVRIGNINLDTLQVSDVVELPNLDSALSG</sequence>